<proteinExistence type="predicted"/>
<evidence type="ECO:0000313" key="1">
    <source>
        <dbReference type="EMBL" id="RZC73671.1"/>
    </source>
</evidence>
<accession>A0A4Y7KNB8</accession>
<dbReference type="EMBL" id="CM010722">
    <property type="protein sequence ID" value="RZC73671.1"/>
    <property type="molecule type" value="Genomic_DNA"/>
</dbReference>
<dbReference type="AlphaFoldDB" id="A0A4Y7KNB8"/>
<dbReference type="Proteomes" id="UP000316621">
    <property type="component" value="Chromosome 8"/>
</dbReference>
<name>A0A4Y7KNB8_PAPSO</name>
<organism evidence="1 2">
    <name type="scientific">Papaver somniferum</name>
    <name type="common">Opium poppy</name>
    <dbReference type="NCBI Taxonomy" id="3469"/>
    <lineage>
        <taxon>Eukaryota</taxon>
        <taxon>Viridiplantae</taxon>
        <taxon>Streptophyta</taxon>
        <taxon>Embryophyta</taxon>
        <taxon>Tracheophyta</taxon>
        <taxon>Spermatophyta</taxon>
        <taxon>Magnoliopsida</taxon>
        <taxon>Ranunculales</taxon>
        <taxon>Papaveraceae</taxon>
        <taxon>Papaveroideae</taxon>
        <taxon>Papaver</taxon>
    </lineage>
</organism>
<gene>
    <name evidence="1" type="ORF">C5167_049150</name>
</gene>
<sequence>MSINSIIVDNSGEVTKDVGKYTDLEWMFKICDSTGGGMSWIKVSIALLVAVNKSYYEFGVDTAELWIIDEPVMSC</sequence>
<reference evidence="1 2" key="1">
    <citation type="journal article" date="2018" name="Science">
        <title>The opium poppy genome and morphinan production.</title>
        <authorList>
            <person name="Guo L."/>
            <person name="Winzer T."/>
            <person name="Yang X."/>
            <person name="Li Y."/>
            <person name="Ning Z."/>
            <person name="He Z."/>
            <person name="Teodor R."/>
            <person name="Lu Y."/>
            <person name="Bowser T.A."/>
            <person name="Graham I.A."/>
            <person name="Ye K."/>
        </authorList>
    </citation>
    <scope>NUCLEOTIDE SEQUENCE [LARGE SCALE GENOMIC DNA]</scope>
    <source>
        <strain evidence="2">cv. HN1</strain>
        <tissue evidence="1">Leaves</tissue>
    </source>
</reference>
<keyword evidence="2" id="KW-1185">Reference proteome</keyword>
<evidence type="ECO:0000313" key="2">
    <source>
        <dbReference type="Proteomes" id="UP000316621"/>
    </source>
</evidence>
<protein>
    <submittedName>
        <fullName evidence="1">Uncharacterized protein</fullName>
    </submittedName>
</protein>
<dbReference type="Gramene" id="RZC73671">
    <property type="protein sequence ID" value="RZC73671"/>
    <property type="gene ID" value="C5167_049150"/>
</dbReference>